<evidence type="ECO:0000313" key="1">
    <source>
        <dbReference type="EMBL" id="SIT97409.1"/>
    </source>
</evidence>
<name>A0A1U7PWY5_9FLAO</name>
<dbReference type="Proteomes" id="UP000187261">
    <property type="component" value="Unassembled WGS sequence"/>
</dbReference>
<proteinExistence type="predicted"/>
<reference evidence="2" key="1">
    <citation type="submission" date="2016-10" db="EMBL/GenBank/DDBJ databases">
        <authorList>
            <person name="Varghese N."/>
            <person name="Submissions S."/>
        </authorList>
    </citation>
    <scope>NUCLEOTIDE SEQUENCE [LARGE SCALE GENOMIC DNA]</scope>
    <source>
        <strain evidence="2">DSM 19482</strain>
    </source>
</reference>
<protein>
    <submittedName>
        <fullName evidence="1">Uncharacterized protein</fullName>
    </submittedName>
</protein>
<dbReference type="EMBL" id="FTPU01000022">
    <property type="protein sequence ID" value="SIT97409.1"/>
    <property type="molecule type" value="Genomic_DNA"/>
</dbReference>
<dbReference type="AlphaFoldDB" id="A0A1U7PWY5"/>
<dbReference type="STRING" id="1121284.SAMN05660493_02126"/>
<dbReference type="OrthoDB" id="7433394at2"/>
<gene>
    <name evidence="1" type="ORF">SAMN05660493_02126</name>
</gene>
<dbReference type="RefSeq" id="WP_076783572.1">
    <property type="nucleotide sequence ID" value="NZ_FTPU01000022.1"/>
</dbReference>
<sequence length="189" mass="22022">MQNGTDFKKRFDQIFDSKSINQISTSRIEQWSDVGWRGIMLDNGVLWIDTDGRIIAFNYQSPFEAHQKQKIILNEKKNLFSTLRQYKLPVYKFSTQNYLIRIDQLKNGKYRYASWKLGKKESTKPDLVLTNGEISMDGSGGNHTITFKKGEFNYIIYRKIIGEKASPEINLTVEQNNKLILQQNGKMIQ</sequence>
<keyword evidence="2" id="KW-1185">Reference proteome</keyword>
<organism evidence="1 2">
    <name type="scientific">Epilithonimonas bovis DSM 19482</name>
    <dbReference type="NCBI Taxonomy" id="1121284"/>
    <lineage>
        <taxon>Bacteria</taxon>
        <taxon>Pseudomonadati</taxon>
        <taxon>Bacteroidota</taxon>
        <taxon>Flavobacteriia</taxon>
        <taxon>Flavobacteriales</taxon>
        <taxon>Weeksellaceae</taxon>
        <taxon>Chryseobacterium group</taxon>
        <taxon>Epilithonimonas</taxon>
    </lineage>
</organism>
<accession>A0A1U7PWY5</accession>
<evidence type="ECO:0000313" key="2">
    <source>
        <dbReference type="Proteomes" id="UP000187261"/>
    </source>
</evidence>